<organism evidence="1 2">
    <name type="scientific">Lentinus brumalis</name>
    <dbReference type="NCBI Taxonomy" id="2498619"/>
    <lineage>
        <taxon>Eukaryota</taxon>
        <taxon>Fungi</taxon>
        <taxon>Dikarya</taxon>
        <taxon>Basidiomycota</taxon>
        <taxon>Agaricomycotina</taxon>
        <taxon>Agaricomycetes</taxon>
        <taxon>Polyporales</taxon>
        <taxon>Polyporaceae</taxon>
        <taxon>Lentinus</taxon>
    </lineage>
</organism>
<evidence type="ECO:0000313" key="1">
    <source>
        <dbReference type="EMBL" id="RDX47989.1"/>
    </source>
</evidence>
<gene>
    <name evidence="1" type="ORF">OH76DRAFT_689744</name>
</gene>
<dbReference type="Proteomes" id="UP000256964">
    <property type="component" value="Unassembled WGS sequence"/>
</dbReference>
<proteinExistence type="predicted"/>
<protein>
    <submittedName>
        <fullName evidence="1">Uncharacterized protein</fullName>
    </submittedName>
</protein>
<reference evidence="1 2" key="1">
    <citation type="journal article" date="2018" name="Biotechnol. Biofuels">
        <title>Integrative visual omics of the white-rot fungus Polyporus brumalis exposes the biotechnological potential of its oxidative enzymes for delignifying raw plant biomass.</title>
        <authorList>
            <person name="Miyauchi S."/>
            <person name="Rancon A."/>
            <person name="Drula E."/>
            <person name="Hage H."/>
            <person name="Chaduli D."/>
            <person name="Favel A."/>
            <person name="Grisel S."/>
            <person name="Henrissat B."/>
            <person name="Herpoel-Gimbert I."/>
            <person name="Ruiz-Duenas F.J."/>
            <person name="Chevret D."/>
            <person name="Hainaut M."/>
            <person name="Lin J."/>
            <person name="Wang M."/>
            <person name="Pangilinan J."/>
            <person name="Lipzen A."/>
            <person name="Lesage-Meessen L."/>
            <person name="Navarro D."/>
            <person name="Riley R."/>
            <person name="Grigoriev I.V."/>
            <person name="Zhou S."/>
            <person name="Raouche S."/>
            <person name="Rosso M.N."/>
        </authorList>
    </citation>
    <scope>NUCLEOTIDE SEQUENCE [LARGE SCALE GENOMIC DNA]</scope>
    <source>
        <strain evidence="1 2">BRFM 1820</strain>
    </source>
</reference>
<dbReference type="AlphaFoldDB" id="A0A371D639"/>
<sequence length="126" mass="13876">MLLPNPRSFDIVANSNKVASGYPSADVSTAKCTGRTVKQQRNVYALLAPNKEQHNLIFGISYVQGSFSGLTWPQVLARVVDRFTLEVSSTSMPPMCARHDRCFANCLDGKNRSKCRAVLGRSMGEH</sequence>
<dbReference type="EMBL" id="KZ857414">
    <property type="protein sequence ID" value="RDX47989.1"/>
    <property type="molecule type" value="Genomic_DNA"/>
</dbReference>
<keyword evidence="2" id="KW-1185">Reference proteome</keyword>
<name>A0A371D639_9APHY</name>
<evidence type="ECO:0000313" key="2">
    <source>
        <dbReference type="Proteomes" id="UP000256964"/>
    </source>
</evidence>
<accession>A0A371D639</accession>